<evidence type="ECO:0000313" key="3">
    <source>
        <dbReference type="Proteomes" id="UP000440694"/>
    </source>
</evidence>
<evidence type="ECO:0000313" key="2">
    <source>
        <dbReference type="EMBL" id="MTD95274.1"/>
    </source>
</evidence>
<accession>A0A6I3KJK0</accession>
<name>A0A6I3KJK0_9HYPH</name>
<dbReference type="EMBL" id="WMBQ01000002">
    <property type="protein sequence ID" value="MTD95274.1"/>
    <property type="molecule type" value="Genomic_DNA"/>
</dbReference>
<feature type="region of interest" description="Disordered" evidence="1">
    <location>
        <begin position="122"/>
        <end position="143"/>
    </location>
</feature>
<comment type="caution">
    <text evidence="2">The sequence shown here is derived from an EMBL/GenBank/DDBJ whole genome shotgun (WGS) entry which is preliminary data.</text>
</comment>
<reference evidence="2 3" key="1">
    <citation type="submission" date="2019-11" db="EMBL/GenBank/DDBJ databases">
        <title>Identification of a novel strain.</title>
        <authorList>
            <person name="Xu Q."/>
            <person name="Wang G."/>
        </authorList>
    </citation>
    <scope>NUCLEOTIDE SEQUENCE [LARGE SCALE GENOMIC DNA]</scope>
    <source>
        <strain evidence="3">xq</strain>
    </source>
</reference>
<dbReference type="Proteomes" id="UP000440694">
    <property type="component" value="Unassembled WGS sequence"/>
</dbReference>
<proteinExistence type="predicted"/>
<dbReference type="AlphaFoldDB" id="A0A6I3KJK0"/>
<dbReference type="RefSeq" id="WP_154739836.1">
    <property type="nucleotide sequence ID" value="NZ_WMBQ01000002.1"/>
</dbReference>
<evidence type="ECO:0000256" key="1">
    <source>
        <dbReference type="SAM" id="MobiDB-lite"/>
    </source>
</evidence>
<organism evidence="2 3">
    <name type="scientific">Hyphomicrobium album</name>
    <dbReference type="NCBI Taxonomy" id="2665159"/>
    <lineage>
        <taxon>Bacteria</taxon>
        <taxon>Pseudomonadati</taxon>
        <taxon>Pseudomonadota</taxon>
        <taxon>Alphaproteobacteria</taxon>
        <taxon>Hyphomicrobiales</taxon>
        <taxon>Hyphomicrobiaceae</taxon>
        <taxon>Hyphomicrobium</taxon>
    </lineage>
</organism>
<feature type="compositionally biased region" description="Polar residues" evidence="1">
    <location>
        <begin position="128"/>
        <end position="143"/>
    </location>
</feature>
<protein>
    <submittedName>
        <fullName evidence="2">Uncharacterized protein</fullName>
    </submittedName>
</protein>
<gene>
    <name evidence="2" type="ORF">GIW81_13120</name>
</gene>
<sequence length="143" mass="15698">MAQPGSYQWTVVDDNGAPLHTTTGGRAVDAVARPKKDAPARAALAQMRAETRRLVADANSKGAKVQRIRYDLRLRCIVEAIEPEQEPLTNASMPWIWGATDAAKSADDEGMVEMCEVDYSQKVRSQTEPESPLQNYAVSLPLQ</sequence>
<keyword evidence="3" id="KW-1185">Reference proteome</keyword>